<proteinExistence type="predicted"/>
<dbReference type="EMBL" id="JBHTKY010000001">
    <property type="protein sequence ID" value="MFD1164189.1"/>
    <property type="molecule type" value="Genomic_DNA"/>
</dbReference>
<gene>
    <name evidence="3" type="primary">gldN</name>
    <name evidence="3" type="ORF">ACFQ2C_01075</name>
</gene>
<evidence type="ECO:0000256" key="1">
    <source>
        <dbReference type="SAM" id="MobiDB-lite"/>
    </source>
</evidence>
<accession>A0ABW3RGQ7</accession>
<dbReference type="RefSeq" id="WP_099369305.1">
    <property type="nucleotide sequence ID" value="NZ_JALXMZ010000009.1"/>
</dbReference>
<sequence length="394" mass="45023">MKNWMMVIAVALGISPAVAQSIDTIPDSTVVTETFIQPINDSNVMVQGEVLADTIPTTDGFYQVNNLEDAVPFAYPEVNLKNIRFYKRVWRDIDLKDERNYIYAIPGNSLMEVIMKGIETGKLTPYNPEDDSFKGKLSASEGIARFADSVLVPIFDDEGNQIDSRMTLNEFNPERVTKFRIKEDIFFDKQRGRLETRIIGVAPLMDITTSSELATSVGSTPAFWLYFPQLRYSLVKVDISDPDRGLYDMTMDDLFVQRKFASKIVRESSPGMLQQATYAGTDSTQTNNAANLEDKLETYKKKLWTTPKGVKAENLEGHEQDLKREEEEKRAREQQELQHQNRQQQQEQQSEQQLEELLQQSEQQNQEGTESSTEEGATEESTFQEENTTEENQF</sequence>
<dbReference type="InterPro" id="IPR019847">
    <property type="entry name" value="Gliding_motility_assoc_GldN"/>
</dbReference>
<evidence type="ECO:0000313" key="4">
    <source>
        <dbReference type="Proteomes" id="UP001597205"/>
    </source>
</evidence>
<protein>
    <submittedName>
        <fullName evidence="3">Gliding motility protein GldN</fullName>
    </submittedName>
</protein>
<keyword evidence="4" id="KW-1185">Reference proteome</keyword>
<feature type="region of interest" description="Disordered" evidence="1">
    <location>
        <begin position="310"/>
        <end position="394"/>
    </location>
</feature>
<feature type="compositionally biased region" description="Low complexity" evidence="1">
    <location>
        <begin position="337"/>
        <end position="371"/>
    </location>
</feature>
<reference evidence="4" key="1">
    <citation type="journal article" date="2019" name="Int. J. Syst. Evol. Microbiol.">
        <title>The Global Catalogue of Microorganisms (GCM) 10K type strain sequencing project: providing services to taxonomists for standard genome sequencing and annotation.</title>
        <authorList>
            <consortium name="The Broad Institute Genomics Platform"/>
            <consortium name="The Broad Institute Genome Sequencing Center for Infectious Disease"/>
            <person name="Wu L."/>
            <person name="Ma J."/>
        </authorList>
    </citation>
    <scope>NUCLEOTIDE SEQUENCE [LARGE SCALE GENOMIC DNA]</scope>
    <source>
        <strain evidence="4">CCUG 52468</strain>
    </source>
</reference>
<feature type="chain" id="PRO_5046675819" evidence="2">
    <location>
        <begin position="20"/>
        <end position="394"/>
    </location>
</feature>
<organism evidence="3 4">
    <name type="scientific">Sphingobacterium daejeonense</name>
    <dbReference type="NCBI Taxonomy" id="371142"/>
    <lineage>
        <taxon>Bacteria</taxon>
        <taxon>Pseudomonadati</taxon>
        <taxon>Bacteroidota</taxon>
        <taxon>Sphingobacteriia</taxon>
        <taxon>Sphingobacteriales</taxon>
        <taxon>Sphingobacteriaceae</taxon>
        <taxon>Sphingobacterium</taxon>
    </lineage>
</organism>
<keyword evidence="2" id="KW-0732">Signal</keyword>
<feature type="compositionally biased region" description="Basic and acidic residues" evidence="1">
    <location>
        <begin position="310"/>
        <end position="336"/>
    </location>
</feature>
<dbReference type="Proteomes" id="UP001597205">
    <property type="component" value="Unassembled WGS sequence"/>
</dbReference>
<comment type="caution">
    <text evidence="3">The sequence shown here is derived from an EMBL/GenBank/DDBJ whole genome shotgun (WGS) entry which is preliminary data.</text>
</comment>
<feature type="signal peptide" evidence="2">
    <location>
        <begin position="1"/>
        <end position="19"/>
    </location>
</feature>
<dbReference type="Pfam" id="PF19841">
    <property type="entry name" value="GldN"/>
    <property type="match status" value="1"/>
</dbReference>
<name>A0ABW3RGQ7_9SPHI</name>
<evidence type="ECO:0000256" key="2">
    <source>
        <dbReference type="SAM" id="SignalP"/>
    </source>
</evidence>
<dbReference type="NCBIfam" id="TIGR03523">
    <property type="entry name" value="GldN"/>
    <property type="match status" value="1"/>
</dbReference>
<evidence type="ECO:0000313" key="3">
    <source>
        <dbReference type="EMBL" id="MFD1164189.1"/>
    </source>
</evidence>